<accession>A0A0G2J8I2</accession>
<gene>
    <name evidence="2" type="ORF">EMCG_00443</name>
</gene>
<dbReference type="AlphaFoldDB" id="A0A0G2J8I2"/>
<dbReference type="EMBL" id="LCZI01001147">
    <property type="protein sequence ID" value="KKZ62276.1"/>
    <property type="molecule type" value="Genomic_DNA"/>
</dbReference>
<reference evidence="3" key="1">
    <citation type="journal article" date="2015" name="PLoS Genet.">
        <title>The dynamic genome and transcriptome of the human fungal pathogen Blastomyces and close relative Emmonsia.</title>
        <authorList>
            <person name="Munoz J.F."/>
            <person name="Gauthier G.M."/>
            <person name="Desjardins C.A."/>
            <person name="Gallo J.E."/>
            <person name="Holder J."/>
            <person name="Sullivan T.D."/>
            <person name="Marty A.J."/>
            <person name="Carmen J.C."/>
            <person name="Chen Z."/>
            <person name="Ding L."/>
            <person name="Gujja S."/>
            <person name="Magrini V."/>
            <person name="Misas E."/>
            <person name="Mitreva M."/>
            <person name="Priest M."/>
            <person name="Saif S."/>
            <person name="Whiston E.A."/>
            <person name="Young S."/>
            <person name="Zeng Q."/>
            <person name="Goldman W.E."/>
            <person name="Mardis E.R."/>
            <person name="Taylor J.W."/>
            <person name="McEwen J.G."/>
            <person name="Clay O.K."/>
            <person name="Klein B.S."/>
            <person name="Cuomo C.A."/>
        </authorList>
    </citation>
    <scope>NUCLEOTIDE SEQUENCE [LARGE SCALE GENOMIC DNA]</scope>
    <source>
        <strain evidence="3">UAMH 3008</strain>
    </source>
</reference>
<sequence>MASVNGPPSWLLKGYMTIFLDMASTCGKFQRTDERRMMGNEPATRTDPDEGRRVRALRIARGS</sequence>
<evidence type="ECO:0000313" key="3">
    <source>
        <dbReference type="Proteomes" id="UP000034164"/>
    </source>
</evidence>
<dbReference type="Proteomes" id="UP000034164">
    <property type="component" value="Unassembled WGS sequence"/>
</dbReference>
<organism evidence="2 3">
    <name type="scientific">[Emmonsia] crescens</name>
    <dbReference type="NCBI Taxonomy" id="73230"/>
    <lineage>
        <taxon>Eukaryota</taxon>
        <taxon>Fungi</taxon>
        <taxon>Dikarya</taxon>
        <taxon>Ascomycota</taxon>
        <taxon>Pezizomycotina</taxon>
        <taxon>Eurotiomycetes</taxon>
        <taxon>Eurotiomycetidae</taxon>
        <taxon>Onygenales</taxon>
        <taxon>Ajellomycetaceae</taxon>
        <taxon>Emergomyces</taxon>
    </lineage>
</organism>
<name>A0A0G2J8I2_9EURO</name>
<proteinExistence type="predicted"/>
<evidence type="ECO:0000313" key="2">
    <source>
        <dbReference type="EMBL" id="KKZ62276.1"/>
    </source>
</evidence>
<dbReference type="VEuPathDB" id="FungiDB:EMCG_00443"/>
<comment type="caution">
    <text evidence="2">The sequence shown here is derived from an EMBL/GenBank/DDBJ whole genome shotgun (WGS) entry which is preliminary data.</text>
</comment>
<evidence type="ECO:0000256" key="1">
    <source>
        <dbReference type="SAM" id="MobiDB-lite"/>
    </source>
</evidence>
<protein>
    <submittedName>
        <fullName evidence="2">Uncharacterized protein</fullName>
    </submittedName>
</protein>
<feature type="region of interest" description="Disordered" evidence="1">
    <location>
        <begin position="33"/>
        <end position="52"/>
    </location>
</feature>